<keyword evidence="1" id="KW-0472">Membrane</keyword>
<dbReference type="Proteomes" id="UP001484535">
    <property type="component" value="Unassembled WGS sequence"/>
</dbReference>
<name>A0ABV0CZW9_9SPHN</name>
<dbReference type="RefSeq" id="WP_346785646.1">
    <property type="nucleotide sequence ID" value="NZ_JBDLBR010000004.1"/>
</dbReference>
<keyword evidence="1" id="KW-0812">Transmembrane</keyword>
<accession>A0ABV0CZW9</accession>
<organism evidence="2 3">
    <name type="scientific">Aurantiacibacter flavus</name>
    <dbReference type="NCBI Taxonomy" id="3145232"/>
    <lineage>
        <taxon>Bacteria</taxon>
        <taxon>Pseudomonadati</taxon>
        <taxon>Pseudomonadota</taxon>
        <taxon>Alphaproteobacteria</taxon>
        <taxon>Sphingomonadales</taxon>
        <taxon>Erythrobacteraceae</taxon>
        <taxon>Aurantiacibacter</taxon>
    </lineage>
</organism>
<proteinExistence type="predicted"/>
<evidence type="ECO:0000256" key="1">
    <source>
        <dbReference type="SAM" id="Phobius"/>
    </source>
</evidence>
<evidence type="ECO:0000313" key="2">
    <source>
        <dbReference type="EMBL" id="MEN7538195.1"/>
    </source>
</evidence>
<feature type="transmembrane region" description="Helical" evidence="1">
    <location>
        <begin position="37"/>
        <end position="55"/>
    </location>
</feature>
<protein>
    <submittedName>
        <fullName evidence="2">DUF4260 domain-containing protein</fullName>
    </submittedName>
</protein>
<keyword evidence="1" id="KW-1133">Transmembrane helix</keyword>
<keyword evidence="3" id="KW-1185">Reference proteome</keyword>
<comment type="caution">
    <text evidence="2">The sequence shown here is derived from an EMBL/GenBank/DDBJ whole genome shotgun (WGS) entry which is preliminary data.</text>
</comment>
<sequence>MQGFVTGTPNLLLRAEATLVLVGAVAAYASLGSSWTLFALLILIPDVSILGFLAGPRVGAVTYNAAHWHGIPLSILGYGFSGHSPIMLDVGLIWIAHISFDRMIGAGLKYPDGFRFSHLGVYGAKKLANSRSSVGNPCLRQ</sequence>
<feature type="transmembrane region" description="Helical" evidence="1">
    <location>
        <begin position="12"/>
        <end position="30"/>
    </location>
</feature>
<dbReference type="InterPro" id="IPR025356">
    <property type="entry name" value="DUF4260"/>
</dbReference>
<feature type="transmembrane region" description="Helical" evidence="1">
    <location>
        <begin position="75"/>
        <end position="96"/>
    </location>
</feature>
<dbReference type="EMBL" id="JBDLBR010000004">
    <property type="protein sequence ID" value="MEN7538195.1"/>
    <property type="molecule type" value="Genomic_DNA"/>
</dbReference>
<evidence type="ECO:0000313" key="3">
    <source>
        <dbReference type="Proteomes" id="UP001484535"/>
    </source>
</evidence>
<dbReference type="Pfam" id="PF14079">
    <property type="entry name" value="DUF4260"/>
    <property type="match status" value="1"/>
</dbReference>
<reference evidence="2 3" key="1">
    <citation type="submission" date="2024-05" db="EMBL/GenBank/DDBJ databases">
        <authorList>
            <person name="Park S."/>
        </authorList>
    </citation>
    <scope>NUCLEOTIDE SEQUENCE [LARGE SCALE GENOMIC DNA]</scope>
    <source>
        <strain evidence="2 3">DGU5</strain>
    </source>
</reference>
<gene>
    <name evidence="2" type="ORF">ABDJ38_13515</name>
</gene>